<sequence>MMDTEDNKKIYDVMRSLAVSSSALDFDEFLRISVKNLALLYDCKYAFVAELLPGGKRAKTLTVWSGDHYARNFEYDLKGTPCEDILELNKKLIACDVCKLYPEDYLLAEMGVESYFGAPLIARDQSLLGLISVMHTAPLQPDGWAEPILSAYSVRLAVEQESKRNEEKLLTYQNQLETLVEERTRQLEAAHKDLLQQERLATLGQLIATVSHELRNPLGTIRSSVYSITEKLADKNLGVDKALARIQRNISRSDNIISELLDFTCIKEPDLKTQNFDSWMSKFLDEFQTPDNITVKTNLQSKTELEFDEHLLHRVMINLFDNACQAVAAEDNGLLTINTDVSTEHLDISITDTGIGMDTETMEHIFEPLYSTKNFGVGMGLFIVNKIIEQHHGSIEMNSKANNGTEVIIHFPLQTRH</sequence>
<evidence type="ECO:0000259" key="2">
    <source>
        <dbReference type="PROSITE" id="PS50109"/>
    </source>
</evidence>
<dbReference type="SMART" id="SM00388">
    <property type="entry name" value="HisKA"/>
    <property type="match status" value="1"/>
</dbReference>
<name>A0A3B0Y3U2_9ZZZZ</name>
<dbReference type="SUPFAM" id="SSF55781">
    <property type="entry name" value="GAF domain-like"/>
    <property type="match status" value="1"/>
</dbReference>
<dbReference type="InterPro" id="IPR036097">
    <property type="entry name" value="HisK_dim/P_sf"/>
</dbReference>
<dbReference type="InterPro" id="IPR003594">
    <property type="entry name" value="HATPase_dom"/>
</dbReference>
<accession>A0A3B0Y3U2</accession>
<dbReference type="InterPro" id="IPR005467">
    <property type="entry name" value="His_kinase_dom"/>
</dbReference>
<evidence type="ECO:0000313" key="3">
    <source>
        <dbReference type="EMBL" id="VAW71073.1"/>
    </source>
</evidence>
<dbReference type="SUPFAM" id="SSF47384">
    <property type="entry name" value="Homodimeric domain of signal transducing histidine kinase"/>
    <property type="match status" value="1"/>
</dbReference>
<dbReference type="GO" id="GO:0000155">
    <property type="term" value="F:phosphorelay sensor kinase activity"/>
    <property type="evidence" value="ECO:0007669"/>
    <property type="project" value="InterPro"/>
</dbReference>
<proteinExistence type="predicted"/>
<protein>
    <recommendedName>
        <fullName evidence="2">Histidine kinase domain-containing protein</fullName>
    </recommendedName>
</protein>
<dbReference type="AlphaFoldDB" id="A0A3B0Y3U2"/>
<dbReference type="InterPro" id="IPR003018">
    <property type="entry name" value="GAF"/>
</dbReference>
<feature type="domain" description="Histidine kinase" evidence="2">
    <location>
        <begin position="209"/>
        <end position="415"/>
    </location>
</feature>
<dbReference type="CDD" id="cd00082">
    <property type="entry name" value="HisKA"/>
    <property type="match status" value="1"/>
</dbReference>
<reference evidence="3" key="1">
    <citation type="submission" date="2018-06" db="EMBL/GenBank/DDBJ databases">
        <authorList>
            <person name="Zhirakovskaya E."/>
        </authorList>
    </citation>
    <scope>NUCLEOTIDE SEQUENCE</scope>
</reference>
<dbReference type="Pfam" id="PF00512">
    <property type="entry name" value="HisKA"/>
    <property type="match status" value="1"/>
</dbReference>
<dbReference type="InterPro" id="IPR036890">
    <property type="entry name" value="HATPase_C_sf"/>
</dbReference>
<dbReference type="Pfam" id="PF02518">
    <property type="entry name" value="HATPase_c"/>
    <property type="match status" value="1"/>
</dbReference>
<dbReference type="Gene3D" id="3.30.450.40">
    <property type="match status" value="1"/>
</dbReference>
<dbReference type="Gene3D" id="3.30.565.10">
    <property type="entry name" value="Histidine kinase-like ATPase, C-terminal domain"/>
    <property type="match status" value="1"/>
</dbReference>
<organism evidence="3">
    <name type="scientific">hydrothermal vent metagenome</name>
    <dbReference type="NCBI Taxonomy" id="652676"/>
    <lineage>
        <taxon>unclassified sequences</taxon>
        <taxon>metagenomes</taxon>
        <taxon>ecological metagenomes</taxon>
    </lineage>
</organism>
<dbReference type="SMART" id="SM00387">
    <property type="entry name" value="HATPase_c"/>
    <property type="match status" value="1"/>
</dbReference>
<dbReference type="InterPro" id="IPR003661">
    <property type="entry name" value="HisK_dim/P_dom"/>
</dbReference>
<dbReference type="PRINTS" id="PR00344">
    <property type="entry name" value="BCTRLSENSOR"/>
</dbReference>
<gene>
    <name evidence="3" type="ORF">MNBD_GAMMA09-140</name>
</gene>
<evidence type="ECO:0000256" key="1">
    <source>
        <dbReference type="ARBA" id="ARBA00022553"/>
    </source>
</evidence>
<dbReference type="InterPro" id="IPR004358">
    <property type="entry name" value="Sig_transdc_His_kin-like_C"/>
</dbReference>
<dbReference type="SUPFAM" id="SSF55874">
    <property type="entry name" value="ATPase domain of HSP90 chaperone/DNA topoisomerase II/histidine kinase"/>
    <property type="match status" value="1"/>
</dbReference>
<dbReference type="InterPro" id="IPR029016">
    <property type="entry name" value="GAF-like_dom_sf"/>
</dbReference>
<dbReference type="Pfam" id="PF01590">
    <property type="entry name" value="GAF"/>
    <property type="match status" value="1"/>
</dbReference>
<dbReference type="EMBL" id="UOFI01000214">
    <property type="protein sequence ID" value="VAW71073.1"/>
    <property type="molecule type" value="Genomic_DNA"/>
</dbReference>
<dbReference type="PANTHER" id="PTHR43065">
    <property type="entry name" value="SENSOR HISTIDINE KINASE"/>
    <property type="match status" value="1"/>
</dbReference>
<dbReference type="Gene3D" id="1.10.287.130">
    <property type="match status" value="1"/>
</dbReference>
<dbReference type="PROSITE" id="PS50109">
    <property type="entry name" value="HIS_KIN"/>
    <property type="match status" value="1"/>
</dbReference>
<keyword evidence="1" id="KW-0597">Phosphoprotein</keyword>